<dbReference type="EMBL" id="JAATJA010000002">
    <property type="protein sequence ID" value="NJB68480.1"/>
    <property type="molecule type" value="Genomic_DNA"/>
</dbReference>
<dbReference type="Pfam" id="PF04199">
    <property type="entry name" value="Cyclase"/>
    <property type="match status" value="1"/>
</dbReference>
<dbReference type="EC" id="3.5.1.9" evidence="1"/>
<evidence type="ECO:0000313" key="1">
    <source>
        <dbReference type="EMBL" id="NJB68480.1"/>
    </source>
</evidence>
<organism evidence="1 2">
    <name type="scientific">Desulfobaculum xiamenense</name>
    <dbReference type="NCBI Taxonomy" id="995050"/>
    <lineage>
        <taxon>Bacteria</taxon>
        <taxon>Pseudomonadati</taxon>
        <taxon>Thermodesulfobacteriota</taxon>
        <taxon>Desulfovibrionia</taxon>
        <taxon>Desulfovibrionales</taxon>
        <taxon>Desulfovibrionaceae</taxon>
        <taxon>Desulfobaculum</taxon>
    </lineage>
</organism>
<proteinExistence type="predicted"/>
<dbReference type="InterPro" id="IPR007325">
    <property type="entry name" value="KFase/CYL"/>
</dbReference>
<protein>
    <submittedName>
        <fullName evidence="1">Arylformamidase</fullName>
        <ecNumber evidence="1">3.5.1.9</ecNumber>
    </submittedName>
</protein>
<gene>
    <name evidence="1" type="ORF">GGQ74_002153</name>
</gene>
<dbReference type="InterPro" id="IPR037175">
    <property type="entry name" value="KFase_sf"/>
</dbReference>
<comment type="caution">
    <text evidence="1">The sequence shown here is derived from an EMBL/GenBank/DDBJ whole genome shotgun (WGS) entry which is preliminary data.</text>
</comment>
<keyword evidence="1" id="KW-0378">Hydrolase</keyword>
<dbReference type="PANTHER" id="PTHR31118">
    <property type="entry name" value="CYCLASE-LIKE PROTEIN 2"/>
    <property type="match status" value="1"/>
</dbReference>
<dbReference type="GO" id="GO:0019441">
    <property type="term" value="P:L-tryptophan catabolic process to kynurenine"/>
    <property type="evidence" value="ECO:0007669"/>
    <property type="project" value="InterPro"/>
</dbReference>
<dbReference type="Proteomes" id="UP000580856">
    <property type="component" value="Unassembled WGS sequence"/>
</dbReference>
<dbReference type="GO" id="GO:0004061">
    <property type="term" value="F:arylformamidase activity"/>
    <property type="evidence" value="ECO:0007669"/>
    <property type="project" value="UniProtKB-EC"/>
</dbReference>
<reference evidence="1 2" key="1">
    <citation type="submission" date="2020-03" db="EMBL/GenBank/DDBJ databases">
        <title>Genomic Encyclopedia of Type Strains, Phase IV (KMG-IV): sequencing the most valuable type-strain genomes for metagenomic binning, comparative biology and taxonomic classification.</title>
        <authorList>
            <person name="Goeker M."/>
        </authorList>
    </citation>
    <scope>NUCLEOTIDE SEQUENCE [LARGE SCALE GENOMIC DNA]</scope>
    <source>
        <strain evidence="1 2">DSM 24233</strain>
    </source>
</reference>
<dbReference type="RefSeq" id="WP_167941542.1">
    <property type="nucleotide sequence ID" value="NZ_JAATJA010000002.1"/>
</dbReference>
<sequence length="215" mass="22581">MTIPGPIIDITLALGREDAPWPGDRPFALEGVPTSPCGGRTSTLTMSAHCGTHIDTPAHVMDAARTLGDYAPADFLLPAIVVDVGDAALVTAQLLQDAAIHPGDAVLLRTRNTRHGLPGDRIFRTDFTALAPSAARLIVERGARLAGIDGPSADPFDAEDLPAHHILLGAGLPIIENLNLHAATPGRYILCCLPLSIPDAEASPVRAVLWPDTPR</sequence>
<dbReference type="PANTHER" id="PTHR31118:SF12">
    <property type="entry name" value="CYCLASE-LIKE PROTEIN 2"/>
    <property type="match status" value="1"/>
</dbReference>
<keyword evidence="2" id="KW-1185">Reference proteome</keyword>
<evidence type="ECO:0000313" key="2">
    <source>
        <dbReference type="Proteomes" id="UP000580856"/>
    </source>
</evidence>
<dbReference type="AlphaFoldDB" id="A0A846QN84"/>
<name>A0A846QN84_9BACT</name>
<dbReference type="SUPFAM" id="SSF102198">
    <property type="entry name" value="Putative cyclase"/>
    <property type="match status" value="1"/>
</dbReference>
<dbReference type="Gene3D" id="3.50.30.50">
    <property type="entry name" value="Putative cyclase"/>
    <property type="match status" value="1"/>
</dbReference>
<accession>A0A846QN84</accession>